<dbReference type="InterPro" id="IPR041555">
    <property type="entry name" value="MG3"/>
</dbReference>
<protein>
    <recommendedName>
        <fullName evidence="1">Macroglobulin domain-containing protein</fullName>
    </recommendedName>
</protein>
<reference evidence="2 3" key="1">
    <citation type="journal article" date="2007" name="Nature">
        <title>The medaka draft genome and insights into vertebrate genome evolution.</title>
        <authorList>
            <person name="Kasahara M."/>
            <person name="Naruse K."/>
            <person name="Sasaki S."/>
            <person name="Nakatani Y."/>
            <person name="Qu W."/>
            <person name="Ahsan B."/>
            <person name="Yamada T."/>
            <person name="Nagayasu Y."/>
            <person name="Doi K."/>
            <person name="Kasai Y."/>
            <person name="Jindo T."/>
            <person name="Kobayashi D."/>
            <person name="Shimada A."/>
            <person name="Toyoda A."/>
            <person name="Kuroki Y."/>
            <person name="Fujiyama A."/>
            <person name="Sasaki T."/>
            <person name="Shimizu A."/>
            <person name="Asakawa S."/>
            <person name="Shimizu N."/>
            <person name="Hashimoto S."/>
            <person name="Yang J."/>
            <person name="Lee Y."/>
            <person name="Matsushima K."/>
            <person name="Sugano S."/>
            <person name="Sakaizumi M."/>
            <person name="Narita T."/>
            <person name="Ohishi K."/>
            <person name="Haga S."/>
            <person name="Ohta F."/>
            <person name="Nomoto H."/>
            <person name="Nogata K."/>
            <person name="Morishita T."/>
            <person name="Endo T."/>
            <person name="Shin-I T."/>
            <person name="Takeda H."/>
            <person name="Morishita S."/>
            <person name="Kohara Y."/>
        </authorList>
    </citation>
    <scope>NUCLEOTIDE SEQUENCE [LARGE SCALE GENOMIC DNA]</scope>
    <source>
        <strain evidence="2 3">Hd-rR</strain>
    </source>
</reference>
<dbReference type="Gene3D" id="2.60.40.1930">
    <property type="match status" value="2"/>
</dbReference>
<dbReference type="Ensembl" id="ENSORLT00000033782.1">
    <property type="protein sequence ID" value="ENSORLP00000038604.1"/>
    <property type="gene ID" value="ENSORLG00000017771.2"/>
</dbReference>
<dbReference type="InParanoid" id="A0A3B3I399"/>
<dbReference type="Proteomes" id="UP000001038">
    <property type="component" value="Chromosome 9"/>
</dbReference>
<name>A0A3B3I399_ORYLA</name>
<evidence type="ECO:0000313" key="2">
    <source>
        <dbReference type="Ensembl" id="ENSORLP00000038604.1"/>
    </source>
</evidence>
<feature type="domain" description="Macroglobulin" evidence="1">
    <location>
        <begin position="213"/>
        <end position="294"/>
    </location>
</feature>
<dbReference type="PANTHER" id="PTHR11412:SF81">
    <property type="entry name" value="COMPLEMENT C3"/>
    <property type="match status" value="1"/>
</dbReference>
<evidence type="ECO:0000259" key="1">
    <source>
        <dbReference type="Pfam" id="PF17791"/>
    </source>
</evidence>
<keyword evidence="3" id="KW-1185">Reference proteome</keyword>
<dbReference type="Bgee" id="ENSORLG00000017771">
    <property type="expression patterns" value="Expressed in liver and 3 other cell types or tissues"/>
</dbReference>
<dbReference type="AlphaFoldDB" id="A0A3B3I399"/>
<reference evidence="2" key="3">
    <citation type="submission" date="2025-09" db="UniProtKB">
        <authorList>
            <consortium name="Ensembl"/>
        </authorList>
    </citation>
    <scope>IDENTIFICATION</scope>
    <source>
        <strain evidence="2">Hd-rR</strain>
    </source>
</reference>
<reference evidence="2" key="2">
    <citation type="submission" date="2025-08" db="UniProtKB">
        <authorList>
            <consortium name="Ensembl"/>
        </authorList>
    </citation>
    <scope>IDENTIFICATION</scope>
    <source>
        <strain evidence="2">Hd-rR</strain>
    </source>
</reference>
<proteinExistence type="predicted"/>
<evidence type="ECO:0000313" key="3">
    <source>
        <dbReference type="Proteomes" id="UP000001038"/>
    </source>
</evidence>
<dbReference type="InterPro" id="IPR050473">
    <property type="entry name" value="A2M/Complement_sys"/>
</dbReference>
<dbReference type="Gene3D" id="2.60.40.1940">
    <property type="match status" value="1"/>
</dbReference>
<dbReference type="Pfam" id="PF17791">
    <property type="entry name" value="MG3"/>
    <property type="match status" value="1"/>
</dbReference>
<sequence>MSPVKVNSSPPAMEMVTAENCFLFGGFGRTSSRPHRTGVSDRVFASTTVQATPRLDCRDLSPIPPAEFSNYPYPEFPPVKHYVYLEAKFPNQQVLEKVVLVSFQSGFIFIQTDNTLYTPKSRVYYRLFGVTPRMEPLDSSSNARTDNTVSIQIVVHFWTVPTNFPDLIFLNFLVCLCSPGLWKIFASFMNDPEKRFSANFEVKDTGKIVLHYNFEVKLSSRSPFFHVDGQSLEIHIKATWVNLCAFGQVVNGMAYVVFGVMDNGQQKSLNHSLSRVPIEHGTGKAELKRDHITKAFHDIRQSVPQVEKHYQDWAGYG</sequence>
<organism evidence="2 3">
    <name type="scientific">Oryzias latipes</name>
    <name type="common">Japanese rice fish</name>
    <name type="synonym">Japanese killifish</name>
    <dbReference type="NCBI Taxonomy" id="8090"/>
    <lineage>
        <taxon>Eukaryota</taxon>
        <taxon>Metazoa</taxon>
        <taxon>Chordata</taxon>
        <taxon>Craniata</taxon>
        <taxon>Vertebrata</taxon>
        <taxon>Euteleostomi</taxon>
        <taxon>Actinopterygii</taxon>
        <taxon>Neopterygii</taxon>
        <taxon>Teleostei</taxon>
        <taxon>Neoteleostei</taxon>
        <taxon>Acanthomorphata</taxon>
        <taxon>Ovalentaria</taxon>
        <taxon>Atherinomorphae</taxon>
        <taxon>Beloniformes</taxon>
        <taxon>Adrianichthyidae</taxon>
        <taxon>Oryziinae</taxon>
        <taxon>Oryzias</taxon>
    </lineage>
</organism>
<accession>A0A3B3I399</accession>
<dbReference type="GeneTree" id="ENSGT00940000154063"/>
<dbReference type="PANTHER" id="PTHR11412">
    <property type="entry name" value="MACROGLOBULIN / COMPLEMENT"/>
    <property type="match status" value="1"/>
</dbReference>